<dbReference type="InterPro" id="IPR011029">
    <property type="entry name" value="DEATH-like_dom_sf"/>
</dbReference>
<sequence>MDINLSTINDRTLLDINNELESSEVAALCFLCSDVVSRKHLEEVKLFSRLSEKGLLENNTFLKELLRTIHREDLIIRLKAGSGNLEETDARRVLSNFRIMLYKIYDDMTVDGLESMKLLLKSKLGKRHLDHCKVRTHPHTFKCLKFNSTQPQMTKS</sequence>
<dbReference type="PANTHER" id="PTHR48169:SF7">
    <property type="entry name" value="CASPASE 10"/>
    <property type="match status" value="1"/>
</dbReference>
<dbReference type="PANTHER" id="PTHR48169">
    <property type="entry name" value="DED DOMAIN-CONTAINING PROTEIN"/>
    <property type="match status" value="1"/>
</dbReference>
<dbReference type="Gene3D" id="1.10.533.10">
    <property type="entry name" value="Death Domain, Fas"/>
    <property type="match status" value="2"/>
</dbReference>
<dbReference type="PROSITE" id="PS50168">
    <property type="entry name" value="DED"/>
    <property type="match status" value="1"/>
</dbReference>
<dbReference type="Pfam" id="PF01335">
    <property type="entry name" value="DED"/>
    <property type="match status" value="1"/>
</dbReference>
<dbReference type="GO" id="GO:0006915">
    <property type="term" value="P:apoptotic process"/>
    <property type="evidence" value="ECO:0007669"/>
    <property type="project" value="UniProtKB-KW"/>
</dbReference>
<name>A0A3Q2VIA1_HAPBU</name>
<dbReference type="AlphaFoldDB" id="A0A3Q2VIA1"/>
<dbReference type="InterPro" id="IPR001875">
    <property type="entry name" value="DED_dom"/>
</dbReference>
<dbReference type="GO" id="GO:0042981">
    <property type="term" value="P:regulation of apoptotic process"/>
    <property type="evidence" value="ECO:0007669"/>
    <property type="project" value="InterPro"/>
</dbReference>
<protein>
    <recommendedName>
        <fullName evidence="2">DED domain-containing protein</fullName>
    </recommendedName>
</protein>
<organism evidence="3 4">
    <name type="scientific">Haplochromis burtoni</name>
    <name type="common">Burton's mouthbrooder</name>
    <name type="synonym">Chromis burtoni</name>
    <dbReference type="NCBI Taxonomy" id="8153"/>
    <lineage>
        <taxon>Eukaryota</taxon>
        <taxon>Metazoa</taxon>
        <taxon>Chordata</taxon>
        <taxon>Craniata</taxon>
        <taxon>Vertebrata</taxon>
        <taxon>Euteleostomi</taxon>
        <taxon>Actinopterygii</taxon>
        <taxon>Neopterygii</taxon>
        <taxon>Teleostei</taxon>
        <taxon>Neoteleostei</taxon>
        <taxon>Acanthomorphata</taxon>
        <taxon>Ovalentaria</taxon>
        <taxon>Cichlomorphae</taxon>
        <taxon>Cichliformes</taxon>
        <taxon>Cichlidae</taxon>
        <taxon>African cichlids</taxon>
        <taxon>Pseudocrenilabrinae</taxon>
        <taxon>Haplochromini</taxon>
        <taxon>Haplochromis</taxon>
    </lineage>
</organism>
<dbReference type="STRING" id="8153.ENSHBUP00000011050"/>
<dbReference type="GeneTree" id="ENSGT00940000166591"/>
<evidence type="ECO:0000313" key="4">
    <source>
        <dbReference type="Proteomes" id="UP000264840"/>
    </source>
</evidence>
<proteinExistence type="predicted"/>
<dbReference type="SMART" id="SM00031">
    <property type="entry name" value="DED"/>
    <property type="match status" value="1"/>
</dbReference>
<evidence type="ECO:0000313" key="3">
    <source>
        <dbReference type="Ensembl" id="ENSHBUP00000011050.1"/>
    </source>
</evidence>
<evidence type="ECO:0000256" key="1">
    <source>
        <dbReference type="ARBA" id="ARBA00022703"/>
    </source>
</evidence>
<keyword evidence="1" id="KW-0053">Apoptosis</keyword>
<reference evidence="3" key="2">
    <citation type="submission" date="2025-09" db="UniProtKB">
        <authorList>
            <consortium name="Ensembl"/>
        </authorList>
    </citation>
    <scope>IDENTIFICATION</scope>
</reference>
<dbReference type="Ensembl" id="ENSHBUT00000018124.1">
    <property type="protein sequence ID" value="ENSHBUP00000011050.1"/>
    <property type="gene ID" value="ENSHBUG00000012668.1"/>
</dbReference>
<dbReference type="OMA" id="LCTHIHI"/>
<feature type="domain" description="DED" evidence="2">
    <location>
        <begin position="8"/>
        <end position="80"/>
    </location>
</feature>
<dbReference type="SUPFAM" id="SSF47986">
    <property type="entry name" value="DEATH domain"/>
    <property type="match status" value="1"/>
</dbReference>
<keyword evidence="4" id="KW-1185">Reference proteome</keyword>
<reference evidence="3" key="1">
    <citation type="submission" date="2025-08" db="UniProtKB">
        <authorList>
            <consortium name="Ensembl"/>
        </authorList>
    </citation>
    <scope>IDENTIFICATION</scope>
</reference>
<evidence type="ECO:0000259" key="2">
    <source>
        <dbReference type="PROSITE" id="PS50168"/>
    </source>
</evidence>
<accession>A0A3Q2VIA1</accession>
<dbReference type="Proteomes" id="UP000264840">
    <property type="component" value="Unplaced"/>
</dbReference>